<dbReference type="EMBL" id="CVRI01000039">
    <property type="protein sequence ID" value="CRK94652.1"/>
    <property type="molecule type" value="Genomic_DNA"/>
</dbReference>
<feature type="region of interest" description="Disordered" evidence="1">
    <location>
        <begin position="199"/>
        <end position="224"/>
    </location>
</feature>
<sequence length="360" mass="42225">METKGKASSSDCFWNKIESEYGEIPNLVKLILDINGFNSFLALKGIRCDDKQEFFQSLELTVIEFLGSEGESILKAEFEAEIAAQYQSSVNFRLKPGHRNYILNLMLQIEKIDANDFFGKQISEMSPIKTVYKSKNEYIQVPPLHFAKKENKSESYMQLNSLDHGYSRDEEEQEDYEFDEEYLTDEMDMGSYETFKVEYDANENQETKRRSSRSTASNSKRRPEYMYNDEFMAKQINPRRRRVTLNKNYPPTDEGIKERFGDLIKQSMECILPSEKLKQVANVQLNIEKESDASWAVYCPLCHTRIRLPVVKENGGRYCNYKRSNFERHLRFKHPNKKDAYETVELEVETIDESNMVFPD</sequence>
<evidence type="ECO:0000256" key="1">
    <source>
        <dbReference type="SAM" id="MobiDB-lite"/>
    </source>
</evidence>
<evidence type="ECO:0000313" key="3">
    <source>
        <dbReference type="Proteomes" id="UP000183832"/>
    </source>
</evidence>
<accession>A0A1J1I4Y3</accession>
<dbReference type="Proteomes" id="UP000183832">
    <property type="component" value="Unassembled WGS sequence"/>
</dbReference>
<protein>
    <submittedName>
        <fullName evidence="2">CLUMA_CG008152, isoform A</fullName>
    </submittedName>
</protein>
<feature type="compositionally biased region" description="Basic and acidic residues" evidence="1">
    <location>
        <begin position="199"/>
        <end position="209"/>
    </location>
</feature>
<keyword evidence="3" id="KW-1185">Reference proteome</keyword>
<gene>
    <name evidence="2" type="ORF">CLUMA_CG008152</name>
</gene>
<organism evidence="2 3">
    <name type="scientific">Clunio marinus</name>
    <dbReference type="NCBI Taxonomy" id="568069"/>
    <lineage>
        <taxon>Eukaryota</taxon>
        <taxon>Metazoa</taxon>
        <taxon>Ecdysozoa</taxon>
        <taxon>Arthropoda</taxon>
        <taxon>Hexapoda</taxon>
        <taxon>Insecta</taxon>
        <taxon>Pterygota</taxon>
        <taxon>Neoptera</taxon>
        <taxon>Endopterygota</taxon>
        <taxon>Diptera</taxon>
        <taxon>Nematocera</taxon>
        <taxon>Chironomoidea</taxon>
        <taxon>Chironomidae</taxon>
        <taxon>Clunio</taxon>
    </lineage>
</organism>
<dbReference type="AlphaFoldDB" id="A0A1J1I4Y3"/>
<evidence type="ECO:0000313" key="2">
    <source>
        <dbReference type="EMBL" id="CRK94652.1"/>
    </source>
</evidence>
<proteinExistence type="predicted"/>
<name>A0A1J1I4Y3_9DIPT</name>
<reference evidence="2 3" key="1">
    <citation type="submission" date="2015-04" db="EMBL/GenBank/DDBJ databases">
        <authorList>
            <person name="Syromyatnikov M.Y."/>
            <person name="Popov V.N."/>
        </authorList>
    </citation>
    <scope>NUCLEOTIDE SEQUENCE [LARGE SCALE GENOMIC DNA]</scope>
</reference>